<feature type="region of interest" description="Disordered" evidence="1">
    <location>
        <begin position="501"/>
        <end position="527"/>
    </location>
</feature>
<comment type="caution">
    <text evidence="2">The sequence shown here is derived from an EMBL/GenBank/DDBJ whole genome shotgun (WGS) entry which is preliminary data.</text>
</comment>
<dbReference type="OrthoDB" id="5304511at2759"/>
<accession>A0A3D8RXG6</accession>
<dbReference type="RefSeq" id="XP_026603386.1">
    <property type="nucleotide sequence ID" value="XM_026747554.1"/>
</dbReference>
<evidence type="ECO:0000313" key="2">
    <source>
        <dbReference type="EMBL" id="RDW78686.1"/>
    </source>
</evidence>
<dbReference type="AlphaFoldDB" id="A0A3D8RXG6"/>
<proteinExistence type="predicted"/>
<dbReference type="Proteomes" id="UP000256690">
    <property type="component" value="Unassembled WGS sequence"/>
</dbReference>
<sequence length="536" mass="59791">MPPTTSLSTLSPELDLAILGQLSSAKDLYAAIAVSPTFYHLFSNYKRSVISSVLRNAIPREIEKEFVLAYHAQSLWAYVYEPPDTVIRQQIFDPDSPVSQEIVEEFEVETRAVLKMGQDGEWPTLSSLSADPEVLMDMWDFYRKFEGFMLEYSEKALAELRRLPTGLDNDTNMDLDPEADTTRLPISITEESRLKRAFFRFELYTCLFQFSQVTYGDLYIQFGPVNPLPAEEYLSSLCGWEAEELACVAQFYSTLVEGLCHKIDADFVARVKAKAKADGAALTAPGLKVNRDSVNYWLNYHNFRWFSGSYKKRYRRIHIDYIVSRGVLALSKVTRAPFHIAQEMILQCHLLAEGQTSIVTDLHRLYPSDSVSHNPAPAQSTDLEQITAAAAALALNPAGTATATLKIGFPGYGFKMAVARTPGRRWECNAPGNRALRSVGFLFWDEARLRAVQLLTVPAGKSPRGHRKNVQDVSVENALAGLNVRREVVVAVLGDVLGPEWEGKSSTGNGQAGDAMDIDGGSGHGMDPRFDMHWRD</sequence>
<protein>
    <submittedName>
        <fullName evidence="2">Uncharacterized protein</fullName>
    </submittedName>
</protein>
<organism evidence="2 3">
    <name type="scientific">Aspergillus mulundensis</name>
    <dbReference type="NCBI Taxonomy" id="1810919"/>
    <lineage>
        <taxon>Eukaryota</taxon>
        <taxon>Fungi</taxon>
        <taxon>Dikarya</taxon>
        <taxon>Ascomycota</taxon>
        <taxon>Pezizomycotina</taxon>
        <taxon>Eurotiomycetes</taxon>
        <taxon>Eurotiomycetidae</taxon>
        <taxon>Eurotiales</taxon>
        <taxon>Aspergillaceae</taxon>
        <taxon>Aspergillus</taxon>
        <taxon>Aspergillus subgen. Nidulantes</taxon>
    </lineage>
</organism>
<name>A0A3D8RXG6_9EURO</name>
<dbReference type="EMBL" id="PVWQ01000006">
    <property type="protein sequence ID" value="RDW78686.1"/>
    <property type="molecule type" value="Genomic_DNA"/>
</dbReference>
<evidence type="ECO:0000313" key="3">
    <source>
        <dbReference type="Proteomes" id="UP000256690"/>
    </source>
</evidence>
<keyword evidence="3" id="KW-1185">Reference proteome</keyword>
<reference evidence="2 3" key="1">
    <citation type="journal article" date="2018" name="IMA Fungus">
        <title>IMA Genome-F 9: Draft genome sequence of Annulohypoxylon stygium, Aspergillus mulundensis, Berkeleyomyces basicola (syn. Thielaviopsis basicola), Ceratocystis smalleyi, two Cercospora beticola strains, Coleophoma cylindrospora, Fusarium fracticaudum, Phialophora cf. hyalina, and Morchella septimelata.</title>
        <authorList>
            <person name="Wingfield B.D."/>
            <person name="Bills G.F."/>
            <person name="Dong Y."/>
            <person name="Huang W."/>
            <person name="Nel W.J."/>
            <person name="Swalarsk-Parry B.S."/>
            <person name="Vaghefi N."/>
            <person name="Wilken P.M."/>
            <person name="An Z."/>
            <person name="de Beer Z.W."/>
            <person name="De Vos L."/>
            <person name="Chen L."/>
            <person name="Duong T.A."/>
            <person name="Gao Y."/>
            <person name="Hammerbacher A."/>
            <person name="Kikkert J.R."/>
            <person name="Li Y."/>
            <person name="Li H."/>
            <person name="Li K."/>
            <person name="Li Q."/>
            <person name="Liu X."/>
            <person name="Ma X."/>
            <person name="Naidoo K."/>
            <person name="Pethybridge S.J."/>
            <person name="Sun J."/>
            <person name="Steenkamp E.T."/>
            <person name="van der Nest M.A."/>
            <person name="van Wyk S."/>
            <person name="Wingfield M.J."/>
            <person name="Xiong C."/>
            <person name="Yue Q."/>
            <person name="Zhang X."/>
        </authorList>
    </citation>
    <scope>NUCLEOTIDE SEQUENCE [LARGE SCALE GENOMIC DNA]</scope>
    <source>
        <strain evidence="2 3">DSM 5745</strain>
    </source>
</reference>
<dbReference type="GeneID" id="38115908"/>
<evidence type="ECO:0000256" key="1">
    <source>
        <dbReference type="SAM" id="MobiDB-lite"/>
    </source>
</evidence>
<gene>
    <name evidence="2" type="ORF">DSM5745_05538</name>
</gene>